<dbReference type="EMBL" id="CAJGYM010000217">
    <property type="protein sequence ID" value="CAD6199935.1"/>
    <property type="molecule type" value="Genomic_DNA"/>
</dbReference>
<comment type="caution">
    <text evidence="2">The sequence shown here is derived from an EMBL/GenBank/DDBJ whole genome shotgun (WGS) entry which is preliminary data.</text>
</comment>
<proteinExistence type="predicted"/>
<gene>
    <name evidence="2" type="ORF">CAUJ_LOCUS15834</name>
</gene>
<accession>A0A8S1HWT8</accession>
<keyword evidence="3" id="KW-1185">Reference proteome</keyword>
<reference evidence="2" key="1">
    <citation type="submission" date="2020-10" db="EMBL/GenBank/DDBJ databases">
        <authorList>
            <person name="Kikuchi T."/>
        </authorList>
    </citation>
    <scope>NUCLEOTIDE SEQUENCE</scope>
    <source>
        <strain evidence="2">NKZ352</strain>
    </source>
</reference>
<dbReference type="AlphaFoldDB" id="A0A8S1HWT8"/>
<evidence type="ECO:0000313" key="3">
    <source>
        <dbReference type="Proteomes" id="UP000835052"/>
    </source>
</evidence>
<evidence type="ECO:0000313" key="2">
    <source>
        <dbReference type="EMBL" id="CAD6199935.1"/>
    </source>
</evidence>
<protein>
    <submittedName>
        <fullName evidence="2">Uncharacterized protein</fullName>
    </submittedName>
</protein>
<dbReference type="Proteomes" id="UP000835052">
    <property type="component" value="Unassembled WGS sequence"/>
</dbReference>
<evidence type="ECO:0000256" key="1">
    <source>
        <dbReference type="SAM" id="MobiDB-lite"/>
    </source>
</evidence>
<sequence length="101" mass="11607">MAWQPGRPVGSHPPPLVCSNHRKKGPDTTSTFFRSRPRINPTPVSPGQAGRRTVPTWRSSDRRKRSINVYYKHKRGEMLYAPSTLDQRHYREPTNNSSIIP</sequence>
<feature type="region of interest" description="Disordered" evidence="1">
    <location>
        <begin position="82"/>
        <end position="101"/>
    </location>
</feature>
<organism evidence="2 3">
    <name type="scientific">Caenorhabditis auriculariae</name>
    <dbReference type="NCBI Taxonomy" id="2777116"/>
    <lineage>
        <taxon>Eukaryota</taxon>
        <taxon>Metazoa</taxon>
        <taxon>Ecdysozoa</taxon>
        <taxon>Nematoda</taxon>
        <taxon>Chromadorea</taxon>
        <taxon>Rhabditida</taxon>
        <taxon>Rhabditina</taxon>
        <taxon>Rhabditomorpha</taxon>
        <taxon>Rhabditoidea</taxon>
        <taxon>Rhabditidae</taxon>
        <taxon>Peloderinae</taxon>
        <taxon>Caenorhabditis</taxon>
    </lineage>
</organism>
<name>A0A8S1HWT8_9PELO</name>
<feature type="region of interest" description="Disordered" evidence="1">
    <location>
        <begin position="1"/>
        <end position="61"/>
    </location>
</feature>